<reference evidence="2" key="1">
    <citation type="submission" date="2017-09" db="EMBL/GenBank/DDBJ databases">
        <authorList>
            <person name="Regsiter A."/>
            <person name="William W."/>
        </authorList>
    </citation>
    <scope>NUCLEOTIDE SEQUENCE [LARGE SCALE GENOMIC DNA]</scope>
    <source>
        <strain evidence="2">500-1</strain>
    </source>
</reference>
<name>A0A2C8FA97_9BACT</name>
<organism evidence="1 2">
    <name type="scientific">Pseudodesulfovibrio profundus</name>
    <dbReference type="NCBI Taxonomy" id="57320"/>
    <lineage>
        <taxon>Bacteria</taxon>
        <taxon>Pseudomonadati</taxon>
        <taxon>Thermodesulfobacteriota</taxon>
        <taxon>Desulfovibrionia</taxon>
        <taxon>Desulfovibrionales</taxon>
        <taxon>Desulfovibrionaceae</taxon>
    </lineage>
</organism>
<gene>
    <name evidence="1" type="ORF">DPRO_1902</name>
</gene>
<dbReference type="KEGG" id="pprf:DPRO_1902"/>
<dbReference type="EMBL" id="LT907975">
    <property type="protein sequence ID" value="SOB58803.1"/>
    <property type="molecule type" value="Genomic_DNA"/>
</dbReference>
<dbReference type="RefSeq" id="WP_097011784.1">
    <property type="nucleotide sequence ID" value="NZ_LT907975.1"/>
</dbReference>
<accession>A0A2C8FA97</accession>
<dbReference type="AlphaFoldDB" id="A0A2C8FA97"/>
<keyword evidence="2" id="KW-1185">Reference proteome</keyword>
<evidence type="ECO:0000313" key="2">
    <source>
        <dbReference type="Proteomes" id="UP000219215"/>
    </source>
</evidence>
<evidence type="ECO:0000313" key="1">
    <source>
        <dbReference type="EMBL" id="SOB58803.1"/>
    </source>
</evidence>
<sequence>MKKKFCKTNERRPWDVLNCSKSRYLASAPWKQAKMKRREFEALLLEMPDGFTEYVFKEAEAERLVEVVFGKGSLE</sequence>
<dbReference type="Proteomes" id="UP000219215">
    <property type="component" value="Chromosome DPRO"/>
</dbReference>
<proteinExistence type="predicted"/>
<protein>
    <submittedName>
        <fullName evidence="1">Uncharacterized protein</fullName>
    </submittedName>
</protein>
<dbReference type="OrthoDB" id="5459656at2"/>